<feature type="region of interest" description="Disordered" evidence="1">
    <location>
        <begin position="302"/>
        <end position="326"/>
    </location>
</feature>
<dbReference type="RefSeq" id="WP_378069301.1">
    <property type="nucleotide sequence ID" value="NZ_JBHSBL010000019.1"/>
</dbReference>
<feature type="domain" description="DOD-type homing endonuclease" evidence="2">
    <location>
        <begin position="146"/>
        <end position="263"/>
    </location>
</feature>
<dbReference type="SUPFAM" id="SSF51294">
    <property type="entry name" value="Hedgehog/intein (Hint) domain"/>
    <property type="match status" value="1"/>
</dbReference>
<proteinExistence type="predicted"/>
<keyword evidence="3" id="KW-0540">Nuclease</keyword>
<accession>A0ABV8IXG4</accession>
<dbReference type="SUPFAM" id="SSF55608">
    <property type="entry name" value="Homing endonucleases"/>
    <property type="match status" value="1"/>
</dbReference>
<dbReference type="Pfam" id="PF14528">
    <property type="entry name" value="LAGLIDADG_3"/>
    <property type="match status" value="1"/>
</dbReference>
<organism evidence="3 4">
    <name type="scientific">Actinoplanes subglobosus</name>
    <dbReference type="NCBI Taxonomy" id="1547892"/>
    <lineage>
        <taxon>Bacteria</taxon>
        <taxon>Bacillati</taxon>
        <taxon>Actinomycetota</taxon>
        <taxon>Actinomycetes</taxon>
        <taxon>Micromonosporales</taxon>
        <taxon>Micromonosporaceae</taxon>
        <taxon>Actinoplanes</taxon>
    </lineage>
</organism>
<evidence type="ECO:0000256" key="1">
    <source>
        <dbReference type="SAM" id="MobiDB-lite"/>
    </source>
</evidence>
<dbReference type="EMBL" id="JBHSBL010000019">
    <property type="protein sequence ID" value="MFC4068401.1"/>
    <property type="molecule type" value="Genomic_DNA"/>
</dbReference>
<protein>
    <submittedName>
        <fullName evidence="3">LAGLIDADG family homing endonuclease</fullName>
    </submittedName>
</protein>
<dbReference type="InterPro" id="IPR004860">
    <property type="entry name" value="LAGLIDADG_dom"/>
</dbReference>
<dbReference type="Proteomes" id="UP001595867">
    <property type="component" value="Unassembled WGS sequence"/>
</dbReference>
<dbReference type="InterPro" id="IPR006142">
    <property type="entry name" value="INTEIN"/>
</dbReference>
<sequence>MQLGMGLSDDTPVLTIGGWVEHGELRTGDHVYGPDGRSKKILAVTGSTEQDLHRLTFDRSVEIVAAGDHLWLGHRDYKLPAVELPKGPNGERRRQYGTYASRELAWTTSQIAGIPIGSNGPSRSFQVDLAAPIDLPAQDLTVDPYVLGLWLGDGNSHTGIIGLDLQDAAELDLLGRRVPSNERGRLVSVRIPGLTAALNNLGLIKNKHIPEAYLNGSVEQRLALLQGLMDTDGCCFKSGQAEFTNTNFGLADGVAWLVTSLGFKYTRAETVGRFAGKEYRPVAKIRFSTRPDMPAFRFPRKLERQHPSPSRESRRRQIQRVEPVGRGSARSITVEGGLYLVGRDLVITYHCDG</sequence>
<dbReference type="PRINTS" id="PR00379">
    <property type="entry name" value="INTEIN"/>
</dbReference>
<feature type="compositionally biased region" description="Basic and acidic residues" evidence="1">
    <location>
        <begin position="302"/>
        <end position="312"/>
    </location>
</feature>
<comment type="caution">
    <text evidence="3">The sequence shown here is derived from an EMBL/GenBank/DDBJ whole genome shotgun (WGS) entry which is preliminary data.</text>
</comment>
<evidence type="ECO:0000313" key="4">
    <source>
        <dbReference type="Proteomes" id="UP001595867"/>
    </source>
</evidence>
<dbReference type="Gene3D" id="3.10.28.10">
    <property type="entry name" value="Homing endonucleases"/>
    <property type="match status" value="1"/>
</dbReference>
<name>A0ABV8IXG4_9ACTN</name>
<keyword evidence="3" id="KW-0378">Hydrolase</keyword>
<evidence type="ECO:0000259" key="2">
    <source>
        <dbReference type="PROSITE" id="PS50819"/>
    </source>
</evidence>
<gene>
    <name evidence="3" type="ORF">ACFO0C_26025</name>
</gene>
<dbReference type="InterPro" id="IPR027434">
    <property type="entry name" value="Homing_endonucl"/>
</dbReference>
<keyword evidence="4" id="KW-1185">Reference proteome</keyword>
<dbReference type="InterPro" id="IPR004042">
    <property type="entry name" value="Intein_endonuc_central"/>
</dbReference>
<keyword evidence="3" id="KW-0255">Endonuclease</keyword>
<dbReference type="PROSITE" id="PS50819">
    <property type="entry name" value="INTEIN_ENDONUCLEASE"/>
    <property type="match status" value="1"/>
</dbReference>
<dbReference type="InterPro" id="IPR036844">
    <property type="entry name" value="Hint_dom_sf"/>
</dbReference>
<dbReference type="GO" id="GO:0004519">
    <property type="term" value="F:endonuclease activity"/>
    <property type="evidence" value="ECO:0007669"/>
    <property type="project" value="UniProtKB-KW"/>
</dbReference>
<reference evidence="4" key="1">
    <citation type="journal article" date="2019" name="Int. J. Syst. Evol. Microbiol.">
        <title>The Global Catalogue of Microorganisms (GCM) 10K type strain sequencing project: providing services to taxonomists for standard genome sequencing and annotation.</title>
        <authorList>
            <consortium name="The Broad Institute Genomics Platform"/>
            <consortium name="The Broad Institute Genome Sequencing Center for Infectious Disease"/>
            <person name="Wu L."/>
            <person name="Ma J."/>
        </authorList>
    </citation>
    <scope>NUCLEOTIDE SEQUENCE [LARGE SCALE GENOMIC DNA]</scope>
    <source>
        <strain evidence="4">TBRC 5832</strain>
    </source>
</reference>
<evidence type="ECO:0000313" key="3">
    <source>
        <dbReference type="EMBL" id="MFC4068401.1"/>
    </source>
</evidence>